<dbReference type="EMBL" id="FO082843">
    <property type="protein sequence ID" value="CCF63207.1"/>
    <property type="molecule type" value="Genomic_DNA"/>
</dbReference>
<keyword evidence="6 12" id="KW-0812">Transmembrane</keyword>
<keyword evidence="7" id="KW-0547">Nucleotide-binding</keyword>
<keyword evidence="5" id="KW-0808">Transferase</keyword>
<feature type="transmembrane region" description="Helical" evidence="12">
    <location>
        <begin position="46"/>
        <end position="69"/>
    </location>
</feature>
<dbReference type="CDD" id="cd16917">
    <property type="entry name" value="HATPase_UhpB-NarQ-NarX-like"/>
    <property type="match status" value="1"/>
</dbReference>
<dbReference type="InterPro" id="IPR050482">
    <property type="entry name" value="Sensor_HK_TwoCompSys"/>
</dbReference>
<evidence type="ECO:0000256" key="12">
    <source>
        <dbReference type="SAM" id="Phobius"/>
    </source>
</evidence>
<dbReference type="GO" id="GO:0016020">
    <property type="term" value="C:membrane"/>
    <property type="evidence" value="ECO:0007669"/>
    <property type="project" value="UniProtKB-SubCell"/>
</dbReference>
<dbReference type="Gene3D" id="6.10.340.10">
    <property type="match status" value="1"/>
</dbReference>
<dbReference type="SMART" id="SM00387">
    <property type="entry name" value="HATPase_c"/>
    <property type="match status" value="1"/>
</dbReference>
<keyword evidence="9" id="KW-0067">ATP-binding</keyword>
<dbReference type="InterPro" id="IPR036890">
    <property type="entry name" value="HATPase_C_sf"/>
</dbReference>
<dbReference type="SUPFAM" id="SSF55874">
    <property type="entry name" value="ATPase domain of HSP90 chaperone/DNA topoisomerase II/histidine kinase"/>
    <property type="match status" value="1"/>
</dbReference>
<evidence type="ECO:0000256" key="1">
    <source>
        <dbReference type="ARBA" id="ARBA00000085"/>
    </source>
</evidence>
<dbReference type="AlphaFoldDB" id="H6R3Q1"/>
<name>H6R3Q1_NOCCG</name>
<evidence type="ECO:0000256" key="6">
    <source>
        <dbReference type="ARBA" id="ARBA00022692"/>
    </source>
</evidence>
<comment type="subcellular location">
    <subcellularLocation>
        <location evidence="2">Membrane</location>
    </subcellularLocation>
</comment>
<dbReference type="PROSITE" id="PS50885">
    <property type="entry name" value="HAMP"/>
    <property type="match status" value="1"/>
</dbReference>
<comment type="catalytic activity">
    <reaction evidence="1">
        <text>ATP + protein L-histidine = ADP + protein N-phospho-L-histidine.</text>
        <dbReference type="EC" id="2.7.13.3"/>
    </reaction>
</comment>
<dbReference type="HOGENOM" id="CLU_000445_20_6_11"/>
<dbReference type="GO" id="GO:0005524">
    <property type="term" value="F:ATP binding"/>
    <property type="evidence" value="ECO:0007669"/>
    <property type="project" value="UniProtKB-KW"/>
</dbReference>
<accession>H6R3Q1</accession>
<keyword evidence="10 12" id="KW-1133">Transmembrane helix</keyword>
<evidence type="ECO:0000256" key="2">
    <source>
        <dbReference type="ARBA" id="ARBA00004370"/>
    </source>
</evidence>
<dbReference type="Pfam" id="PF07730">
    <property type="entry name" value="HisKA_3"/>
    <property type="match status" value="1"/>
</dbReference>
<evidence type="ECO:0000256" key="10">
    <source>
        <dbReference type="ARBA" id="ARBA00022989"/>
    </source>
</evidence>
<dbReference type="GO" id="GO:0000155">
    <property type="term" value="F:phosphorelay sensor kinase activity"/>
    <property type="evidence" value="ECO:0007669"/>
    <property type="project" value="InterPro"/>
</dbReference>
<evidence type="ECO:0000256" key="3">
    <source>
        <dbReference type="ARBA" id="ARBA00012438"/>
    </source>
</evidence>
<dbReference type="eggNOG" id="COG4585">
    <property type="taxonomic scope" value="Bacteria"/>
</dbReference>
<feature type="transmembrane region" description="Helical" evidence="12">
    <location>
        <begin position="81"/>
        <end position="99"/>
    </location>
</feature>
<evidence type="ECO:0000259" key="13">
    <source>
        <dbReference type="PROSITE" id="PS50885"/>
    </source>
</evidence>
<evidence type="ECO:0000256" key="9">
    <source>
        <dbReference type="ARBA" id="ARBA00022840"/>
    </source>
</evidence>
<evidence type="ECO:0000313" key="14">
    <source>
        <dbReference type="EMBL" id="CCF63207.1"/>
    </source>
</evidence>
<proteinExistence type="predicted"/>
<keyword evidence="15" id="KW-1185">Reference proteome</keyword>
<dbReference type="EC" id="2.7.13.3" evidence="3"/>
<evidence type="ECO:0000256" key="8">
    <source>
        <dbReference type="ARBA" id="ARBA00022777"/>
    </source>
</evidence>
<dbReference type="GO" id="GO:0046983">
    <property type="term" value="F:protein dimerization activity"/>
    <property type="evidence" value="ECO:0007669"/>
    <property type="project" value="InterPro"/>
</dbReference>
<dbReference type="Proteomes" id="UP000008190">
    <property type="component" value="Chromosome"/>
</dbReference>
<dbReference type="SMART" id="SM00304">
    <property type="entry name" value="HAMP"/>
    <property type="match status" value="1"/>
</dbReference>
<dbReference type="InterPro" id="IPR011712">
    <property type="entry name" value="Sig_transdc_His_kin_sub3_dim/P"/>
</dbReference>
<dbReference type="Pfam" id="PF02518">
    <property type="entry name" value="HATPase_c"/>
    <property type="match status" value="1"/>
</dbReference>
<protein>
    <recommendedName>
        <fullName evidence="3">histidine kinase</fullName>
        <ecNumber evidence="3">2.7.13.3</ecNumber>
    </recommendedName>
</protein>
<evidence type="ECO:0000256" key="5">
    <source>
        <dbReference type="ARBA" id="ARBA00022679"/>
    </source>
</evidence>
<keyword evidence="8 14" id="KW-0418">Kinase</keyword>
<dbReference type="PANTHER" id="PTHR24421">
    <property type="entry name" value="NITRATE/NITRITE SENSOR PROTEIN NARX-RELATED"/>
    <property type="match status" value="1"/>
</dbReference>
<feature type="domain" description="HAMP" evidence="13">
    <location>
        <begin position="100"/>
        <end position="152"/>
    </location>
</feature>
<dbReference type="Pfam" id="PF00672">
    <property type="entry name" value="HAMP"/>
    <property type="match status" value="1"/>
</dbReference>
<evidence type="ECO:0000256" key="7">
    <source>
        <dbReference type="ARBA" id="ARBA00022741"/>
    </source>
</evidence>
<gene>
    <name evidence="14" type="ordered locus">NOCYR_2436</name>
</gene>
<evidence type="ECO:0000313" key="15">
    <source>
        <dbReference type="Proteomes" id="UP000008190"/>
    </source>
</evidence>
<sequence length="361" mass="39077">MYPDPQEWVAHPMDTMCTSGHTEVMDRPGSGVGLFRRHTRTPADALFRRIFLINGLVFTFGTLVLALSPATVSARVRLTEIPVLLIGLAVILAANAFLLRTSLAPLDRLIASMQRVDPLRRSGRLDDRGNGDMSRVIDSFNAMVQRLESERAAASASALAAQEGERQRIARELHDEIGQSLTVALLAMKRAADRAPDDVVDVLHGAQETVRSCLDEVRGIARRLRPDVLDDLGLSSALAALCNEFASTAGITVSRDIDRNLPRLAADVELVCYRIAQESLTNIARHAQAGRVELGLRTHGDSLVLRVRDDGRGGVDEDGAGIRGMRERALLIDADLTIESPPGHGTSVCLTIPHPNGGVRS</sequence>
<dbReference type="Gene3D" id="1.20.5.1930">
    <property type="match status" value="1"/>
</dbReference>
<dbReference type="STRING" id="1127134.NOCYR_2436"/>
<dbReference type="Gene3D" id="3.30.565.10">
    <property type="entry name" value="Histidine kinase-like ATPase, C-terminal domain"/>
    <property type="match status" value="1"/>
</dbReference>
<dbReference type="KEGG" id="ncy:NOCYR_2436"/>
<dbReference type="InterPro" id="IPR003594">
    <property type="entry name" value="HATPase_dom"/>
</dbReference>
<evidence type="ECO:0000256" key="11">
    <source>
        <dbReference type="ARBA" id="ARBA00023012"/>
    </source>
</evidence>
<dbReference type="PANTHER" id="PTHR24421:SF10">
    <property type="entry name" value="NITRATE_NITRITE SENSOR PROTEIN NARQ"/>
    <property type="match status" value="1"/>
</dbReference>
<evidence type="ECO:0000256" key="4">
    <source>
        <dbReference type="ARBA" id="ARBA00022553"/>
    </source>
</evidence>
<keyword evidence="12" id="KW-0472">Membrane</keyword>
<keyword evidence="11" id="KW-0902">Two-component regulatory system</keyword>
<organism evidence="14 15">
    <name type="scientific">Nocardia cyriacigeorgica (strain GUH-2)</name>
    <dbReference type="NCBI Taxonomy" id="1127134"/>
    <lineage>
        <taxon>Bacteria</taxon>
        <taxon>Bacillati</taxon>
        <taxon>Actinomycetota</taxon>
        <taxon>Actinomycetes</taxon>
        <taxon>Mycobacteriales</taxon>
        <taxon>Nocardiaceae</taxon>
        <taxon>Nocardia</taxon>
    </lineage>
</organism>
<reference evidence="14 15" key="1">
    <citation type="journal article" date="2012" name="J. Bacteriol.">
        <title>Genome sequence of the human- and animal-pathogenic strain Nocardia cyriacigeorgica GUH-2.</title>
        <authorList>
            <person name="Zoropogui A."/>
            <person name="Pujic P."/>
            <person name="Normand P."/>
            <person name="Barbe V."/>
            <person name="Beaman B."/>
            <person name="Beaman L."/>
            <person name="Boiron P."/>
            <person name="Colinon C."/>
            <person name="Deredjian A."/>
            <person name="Graindorge A."/>
            <person name="Mangenot S."/>
            <person name="Nazaret S."/>
            <person name="Neto M."/>
            <person name="Petit S."/>
            <person name="Roche D."/>
            <person name="Vallenet D."/>
            <person name="Rodriguez-Nava V."/>
            <person name="Richard Y."/>
            <person name="Cournoyer B."/>
            <person name="Blaha D."/>
        </authorList>
    </citation>
    <scope>NUCLEOTIDE SEQUENCE [LARGE SCALE GENOMIC DNA]</scope>
    <source>
        <strain evidence="14 15">GUH-2</strain>
    </source>
</reference>
<dbReference type="InterPro" id="IPR003660">
    <property type="entry name" value="HAMP_dom"/>
</dbReference>
<keyword evidence="4" id="KW-0597">Phosphoprotein</keyword>